<evidence type="ECO:0000313" key="4">
    <source>
        <dbReference type="EMBL" id="PIN24773.1"/>
    </source>
</evidence>
<comment type="caution">
    <text evidence="4">The sequence shown here is derived from an EMBL/GenBank/DDBJ whole genome shotgun (WGS) entry which is preliminary data.</text>
</comment>
<evidence type="ECO:0000313" key="5">
    <source>
        <dbReference type="Proteomes" id="UP000231279"/>
    </source>
</evidence>
<protein>
    <submittedName>
        <fullName evidence="4">Uncharacterized protein</fullName>
    </submittedName>
</protein>
<name>A0A2G9I4T7_9LAMI</name>
<dbReference type="STRING" id="429701.A0A2G9I4T7"/>
<evidence type="ECO:0000256" key="2">
    <source>
        <dbReference type="ARBA" id="ARBA00024198"/>
    </source>
</evidence>
<dbReference type="PANTHER" id="PTHR34045">
    <property type="entry name" value="OS03G0406300 PROTEIN"/>
    <property type="match status" value="1"/>
</dbReference>
<gene>
    <name evidence="4" type="ORF">CDL12_02497</name>
</gene>
<dbReference type="PANTHER" id="PTHR34045:SF3">
    <property type="entry name" value="PROTEIN LAZY 4"/>
    <property type="match status" value="1"/>
</dbReference>
<dbReference type="AlphaFoldDB" id="A0A2G9I4T7"/>
<feature type="region of interest" description="Disordered" evidence="3">
    <location>
        <begin position="121"/>
        <end position="160"/>
    </location>
</feature>
<sequence>MTEEFEEVDEELTLLLNKHMICVDSEKHNPLVDKLLECLGEDEKKNNEVISSVIHRGSKDIKLDNKKSGIGKKSLSFLLKKALLCRGGFSAAPMLRDPVLPDAKLDNSRMDKILRAMLHKKIYPQRPTPKTTSKKYLDQGDSDGEECEEGSQKSRWVKTD</sequence>
<reference evidence="5" key="1">
    <citation type="journal article" date="2018" name="Gigascience">
        <title>Genome assembly of the Pink Ipe (Handroanthus impetiginosus, Bignoniaceae), a highly valued, ecologically keystone Neotropical timber forest tree.</title>
        <authorList>
            <person name="Silva-Junior O.B."/>
            <person name="Grattapaglia D."/>
            <person name="Novaes E."/>
            <person name="Collevatti R.G."/>
        </authorList>
    </citation>
    <scope>NUCLEOTIDE SEQUENCE [LARGE SCALE GENOMIC DNA]</scope>
    <source>
        <strain evidence="5">cv. UFG-1</strain>
    </source>
</reference>
<accession>A0A2G9I4T7</accession>
<keyword evidence="1" id="KW-0341">Growth regulation</keyword>
<dbReference type="GO" id="GO:0040008">
    <property type="term" value="P:regulation of growth"/>
    <property type="evidence" value="ECO:0007669"/>
    <property type="project" value="InterPro"/>
</dbReference>
<comment type="similarity">
    <text evidence="2">Belongs to the LAZY family.</text>
</comment>
<feature type="compositionally biased region" description="Acidic residues" evidence="3">
    <location>
        <begin position="140"/>
        <end position="149"/>
    </location>
</feature>
<dbReference type="EMBL" id="NKXS01000359">
    <property type="protein sequence ID" value="PIN24773.1"/>
    <property type="molecule type" value="Genomic_DNA"/>
</dbReference>
<dbReference type="OrthoDB" id="1729737at2759"/>
<dbReference type="GO" id="GO:0009630">
    <property type="term" value="P:gravitropism"/>
    <property type="evidence" value="ECO:0007669"/>
    <property type="project" value="InterPro"/>
</dbReference>
<organism evidence="4 5">
    <name type="scientific">Handroanthus impetiginosus</name>
    <dbReference type="NCBI Taxonomy" id="429701"/>
    <lineage>
        <taxon>Eukaryota</taxon>
        <taxon>Viridiplantae</taxon>
        <taxon>Streptophyta</taxon>
        <taxon>Embryophyta</taxon>
        <taxon>Tracheophyta</taxon>
        <taxon>Spermatophyta</taxon>
        <taxon>Magnoliopsida</taxon>
        <taxon>eudicotyledons</taxon>
        <taxon>Gunneridae</taxon>
        <taxon>Pentapetalae</taxon>
        <taxon>asterids</taxon>
        <taxon>lamiids</taxon>
        <taxon>Lamiales</taxon>
        <taxon>Bignoniaceae</taxon>
        <taxon>Crescentiina</taxon>
        <taxon>Tabebuia alliance</taxon>
        <taxon>Handroanthus</taxon>
    </lineage>
</organism>
<dbReference type="InterPro" id="IPR044683">
    <property type="entry name" value="LAZY"/>
</dbReference>
<evidence type="ECO:0000256" key="3">
    <source>
        <dbReference type="SAM" id="MobiDB-lite"/>
    </source>
</evidence>
<dbReference type="Proteomes" id="UP000231279">
    <property type="component" value="Unassembled WGS sequence"/>
</dbReference>
<proteinExistence type="inferred from homology"/>
<evidence type="ECO:0000256" key="1">
    <source>
        <dbReference type="ARBA" id="ARBA00022604"/>
    </source>
</evidence>
<keyword evidence="5" id="KW-1185">Reference proteome</keyword>